<accession>A0ACC1SR93</accession>
<gene>
    <name evidence="1" type="ORF">NM208_g2829</name>
</gene>
<dbReference type="EMBL" id="JANRMS010000177">
    <property type="protein sequence ID" value="KAJ3544843.1"/>
    <property type="molecule type" value="Genomic_DNA"/>
</dbReference>
<name>A0ACC1SR93_9HYPO</name>
<evidence type="ECO:0000313" key="1">
    <source>
        <dbReference type="EMBL" id="KAJ3544843.1"/>
    </source>
</evidence>
<keyword evidence="2" id="KW-1185">Reference proteome</keyword>
<organism evidence="1 2">
    <name type="scientific">Fusarium decemcellulare</name>
    <dbReference type="NCBI Taxonomy" id="57161"/>
    <lineage>
        <taxon>Eukaryota</taxon>
        <taxon>Fungi</taxon>
        <taxon>Dikarya</taxon>
        <taxon>Ascomycota</taxon>
        <taxon>Pezizomycotina</taxon>
        <taxon>Sordariomycetes</taxon>
        <taxon>Hypocreomycetidae</taxon>
        <taxon>Hypocreales</taxon>
        <taxon>Nectriaceae</taxon>
        <taxon>Fusarium</taxon>
        <taxon>Fusarium decemcellulare species complex</taxon>
    </lineage>
</organism>
<comment type="caution">
    <text evidence="1">The sequence shown here is derived from an EMBL/GenBank/DDBJ whole genome shotgun (WGS) entry which is preliminary data.</text>
</comment>
<sequence>MPRVEEFQIYPLGWENDPEEERYKLSTLDYLSTTTFTNTALFFKVEEAEKPKVAALIREGLERSLAQVRHLVGRIERDEDGHHSIVKRRTSTVRFVIQHLDTPEDNYPSFDEIAKADFLSPILGDIDVLSVLPMTCGNKPEAHPDNHPPMSSFKLNFIPGGLIFNMHDHHYSNGLTGFNGFVKQVAENCYAILNKTEFPSFDPLCLDRGAFGLLPSDRPAAAKEPEVEAPPRAHRNMQHKHSQSLMFHLPKSKYAELKKAATPSDGTRISTYNAVVALMWRVLSRIREPLYKPGMDYKPLWAEGVSISKLFTNPPMPERMQGNLQIDINSADSKLPEFTLAEVISEVPLSKLASYIRKMTDSVTHEMLARHIAKFDRIRNKEDLSIHVDSFPPMSILVSDWRYANYCDYDFGFANPTAFRHLFGGVPLSQAVVYPPHRGPAGDDEGMEVQVTFETEVVQQLLEDPEWTKYFEFRGVDAWQESDPKAKL</sequence>
<proteinExistence type="predicted"/>
<dbReference type="Proteomes" id="UP001148629">
    <property type="component" value="Unassembled WGS sequence"/>
</dbReference>
<evidence type="ECO:0000313" key="2">
    <source>
        <dbReference type="Proteomes" id="UP001148629"/>
    </source>
</evidence>
<protein>
    <submittedName>
        <fullName evidence="1">Uncharacterized protein</fullName>
    </submittedName>
</protein>
<reference evidence="1" key="1">
    <citation type="submission" date="2022-08" db="EMBL/GenBank/DDBJ databases">
        <title>Genome Sequence of Fusarium decemcellulare.</title>
        <authorList>
            <person name="Buettner E."/>
        </authorList>
    </citation>
    <scope>NUCLEOTIDE SEQUENCE</scope>
    <source>
        <strain evidence="1">Babe19</strain>
    </source>
</reference>